<dbReference type="SUPFAM" id="SSF57701">
    <property type="entry name" value="Zn2/Cys6 DNA-binding domain"/>
    <property type="match status" value="1"/>
</dbReference>
<keyword evidence="6" id="KW-0539">Nucleus</keyword>
<dbReference type="AlphaFoldDB" id="A0A093XYQ6"/>
<sequence>MPSQDHDLASMAPKKVYKSSRRNRVPLSCEPCRSRKLRCNRERPCSNCTVRDERASCKYESPKNGSAMNPQHHASKQRGSMQQRINHLEDLVKNLIAQNQKLPITPEGVETGPSFKDSISDASDSTHSPGKTVIDGGHSVYKGAEDWYDVLQEINKLKQVWSESQDAQPEYNVPPTLSNMVDGSSLLFGQVQRTDKIELLTTLPPKHQVDKLIHHFFDRDNFPISIVPILHEPTFMSEYAEHWEDPTKTSAIWLGLLFSILSINMLAYQQFGEPPDYEGMSESLFQLYRLRTAQCLIIGDIGKCLPYTIEALRLNATAELNRKDDNSRGLWIMTGVIVRAAINMGYHRDPSQSPSITPLQAEYRRRVWISVKEIDDMASFVVGFPRVTSGNFEDTREPRNLYDWELSVDLTMLPPSRPMSEVTPVAYLIAKARLFQALGQITDFNNIPTQGPYEQILDIDNNLIKAYQDLPADLRMHSQEWDYTAYANFTEDSSPRGEWILNTIIRGSDVYHRFSRARKVLTLSAMILFLELECRRKMPDTTNTVSPGSDDLLQVLSTSCAYWETAQTVCDDAQKTYKILSGMLSSFQTSLASSSPSQPETPRPLFEFPGMSSSLQPGNANFSDDKDWLSMSNEMNIDWASWDVFIEGAIFETED</sequence>
<reference evidence="9" key="1">
    <citation type="journal article" date="2014" name="PLoS Genet.">
        <title>Signature Gene Expression Reveals Novel Clues to the Molecular Mechanisms of Dimorphic Transition in Penicillium marneffei.</title>
        <authorList>
            <person name="Yang E."/>
            <person name="Wang G."/>
            <person name="Cai J."/>
            <person name="Woo P.C."/>
            <person name="Lau S.K."/>
            <person name="Yuen K.-Y."/>
            <person name="Chow W.-N."/>
            <person name="Lin X."/>
        </authorList>
    </citation>
    <scope>NUCLEOTIDE SEQUENCE [LARGE SCALE GENOMIC DNA]</scope>
    <source>
        <strain evidence="9">PM1</strain>
    </source>
</reference>
<dbReference type="PROSITE" id="PS50048">
    <property type="entry name" value="ZN2_CY6_FUNGAL_2"/>
    <property type="match status" value="1"/>
</dbReference>
<dbReference type="GO" id="GO:0000978">
    <property type="term" value="F:RNA polymerase II cis-regulatory region sequence-specific DNA binding"/>
    <property type="evidence" value="ECO:0007669"/>
    <property type="project" value="TreeGrafter"/>
</dbReference>
<protein>
    <submittedName>
        <fullName evidence="9">Putative transcriptional regulatory protein</fullName>
    </submittedName>
</protein>
<feature type="compositionally biased region" description="Polar residues" evidence="7">
    <location>
        <begin position="120"/>
        <end position="129"/>
    </location>
</feature>
<evidence type="ECO:0000256" key="7">
    <source>
        <dbReference type="SAM" id="MobiDB-lite"/>
    </source>
</evidence>
<dbReference type="Pfam" id="PF04082">
    <property type="entry name" value="Fungal_trans"/>
    <property type="match status" value="1"/>
</dbReference>
<keyword evidence="1" id="KW-0479">Metal-binding</keyword>
<dbReference type="GO" id="GO:0008270">
    <property type="term" value="F:zinc ion binding"/>
    <property type="evidence" value="ECO:0007669"/>
    <property type="project" value="InterPro"/>
</dbReference>
<feature type="region of interest" description="Disordered" evidence="7">
    <location>
        <begin position="1"/>
        <end position="23"/>
    </location>
</feature>
<dbReference type="CDD" id="cd00067">
    <property type="entry name" value="GAL4"/>
    <property type="match status" value="1"/>
</dbReference>
<evidence type="ECO:0000256" key="1">
    <source>
        <dbReference type="ARBA" id="ARBA00022723"/>
    </source>
</evidence>
<dbReference type="SMART" id="SM00066">
    <property type="entry name" value="GAL4"/>
    <property type="match status" value="1"/>
</dbReference>
<proteinExistence type="predicted"/>
<dbReference type="InterPro" id="IPR051430">
    <property type="entry name" value="Fungal_TF_Env_Response"/>
</dbReference>
<evidence type="ECO:0000256" key="6">
    <source>
        <dbReference type="ARBA" id="ARBA00023242"/>
    </source>
</evidence>
<organism evidence="9">
    <name type="scientific">Talaromyces marneffei PM1</name>
    <dbReference type="NCBI Taxonomy" id="1077442"/>
    <lineage>
        <taxon>Eukaryota</taxon>
        <taxon>Fungi</taxon>
        <taxon>Dikarya</taxon>
        <taxon>Ascomycota</taxon>
        <taxon>Pezizomycotina</taxon>
        <taxon>Eurotiomycetes</taxon>
        <taxon>Eurotiomycetidae</taxon>
        <taxon>Eurotiales</taxon>
        <taxon>Trichocomaceae</taxon>
        <taxon>Talaromyces</taxon>
        <taxon>Talaromyces sect. Talaromyces</taxon>
    </lineage>
</organism>
<keyword evidence="2" id="KW-0862">Zinc</keyword>
<evidence type="ECO:0000256" key="5">
    <source>
        <dbReference type="ARBA" id="ARBA00023163"/>
    </source>
</evidence>
<dbReference type="Pfam" id="PF00172">
    <property type="entry name" value="Zn_clus"/>
    <property type="match status" value="1"/>
</dbReference>
<evidence type="ECO:0000256" key="3">
    <source>
        <dbReference type="ARBA" id="ARBA00023015"/>
    </source>
</evidence>
<dbReference type="SMART" id="SM00906">
    <property type="entry name" value="Fungal_trans"/>
    <property type="match status" value="1"/>
</dbReference>
<dbReference type="Gene3D" id="4.10.240.10">
    <property type="entry name" value="Zn(2)-C6 fungal-type DNA-binding domain"/>
    <property type="match status" value="1"/>
</dbReference>
<keyword evidence="3" id="KW-0805">Transcription regulation</keyword>
<dbReference type="GO" id="GO:0006351">
    <property type="term" value="P:DNA-templated transcription"/>
    <property type="evidence" value="ECO:0007669"/>
    <property type="project" value="InterPro"/>
</dbReference>
<dbReference type="eggNOG" id="ENOG502SJG4">
    <property type="taxonomic scope" value="Eukaryota"/>
</dbReference>
<dbReference type="CDD" id="cd12148">
    <property type="entry name" value="fungal_TF_MHR"/>
    <property type="match status" value="1"/>
</dbReference>
<feature type="region of interest" description="Disordered" evidence="7">
    <location>
        <begin position="103"/>
        <end position="131"/>
    </location>
</feature>
<accession>A0A093XYQ6</accession>
<dbReference type="PANTHER" id="PTHR31944:SF131">
    <property type="entry name" value="HEME-RESPONSIVE ZINC FINGER TRANSCRIPTION FACTOR HAP1"/>
    <property type="match status" value="1"/>
</dbReference>
<dbReference type="InterPro" id="IPR007219">
    <property type="entry name" value="XnlR_reg_dom"/>
</dbReference>
<evidence type="ECO:0000256" key="2">
    <source>
        <dbReference type="ARBA" id="ARBA00022833"/>
    </source>
</evidence>
<evidence type="ECO:0000313" key="9">
    <source>
        <dbReference type="EMBL" id="KFX50398.1"/>
    </source>
</evidence>
<keyword evidence="4" id="KW-0238">DNA-binding</keyword>
<evidence type="ECO:0000259" key="8">
    <source>
        <dbReference type="PROSITE" id="PS50048"/>
    </source>
</evidence>
<gene>
    <name evidence="9" type="ORF">GQ26_0071400</name>
</gene>
<dbReference type="EMBL" id="JPOX01000007">
    <property type="protein sequence ID" value="KFX50398.1"/>
    <property type="molecule type" value="Genomic_DNA"/>
</dbReference>
<feature type="region of interest" description="Disordered" evidence="7">
    <location>
        <begin position="59"/>
        <end position="79"/>
    </location>
</feature>
<comment type="caution">
    <text evidence="9">The sequence shown here is derived from an EMBL/GenBank/DDBJ whole genome shotgun (WGS) entry which is preliminary data.</text>
</comment>
<dbReference type="GO" id="GO:0001228">
    <property type="term" value="F:DNA-binding transcription activator activity, RNA polymerase II-specific"/>
    <property type="evidence" value="ECO:0007669"/>
    <property type="project" value="TreeGrafter"/>
</dbReference>
<dbReference type="PROSITE" id="PS00463">
    <property type="entry name" value="ZN2_CY6_FUNGAL_1"/>
    <property type="match status" value="1"/>
</dbReference>
<keyword evidence="5" id="KW-0804">Transcription</keyword>
<dbReference type="PANTHER" id="PTHR31944">
    <property type="entry name" value="HEME-RESPONSIVE ZINC FINGER TRANSCRIPTION FACTOR HAP1"/>
    <property type="match status" value="1"/>
</dbReference>
<dbReference type="InterPro" id="IPR001138">
    <property type="entry name" value="Zn2Cys6_DnaBD"/>
</dbReference>
<feature type="domain" description="Zn(2)-C6 fungal-type" evidence="8">
    <location>
        <begin position="28"/>
        <end position="59"/>
    </location>
</feature>
<name>A0A093XYQ6_TALMA</name>
<evidence type="ECO:0000256" key="4">
    <source>
        <dbReference type="ARBA" id="ARBA00023125"/>
    </source>
</evidence>
<dbReference type="InterPro" id="IPR036864">
    <property type="entry name" value="Zn2-C6_fun-type_DNA-bd_sf"/>
</dbReference>
<dbReference type="GO" id="GO:0005634">
    <property type="term" value="C:nucleus"/>
    <property type="evidence" value="ECO:0007669"/>
    <property type="project" value="TreeGrafter"/>
</dbReference>
<dbReference type="HOGENOM" id="CLU_007426_5_0_1"/>